<name>A0A1G7XAE5_9BURK</name>
<proteinExistence type="predicted"/>
<organism evidence="1 2">
    <name type="scientific">Paraburkholderia phenazinium</name>
    <dbReference type="NCBI Taxonomy" id="60549"/>
    <lineage>
        <taxon>Bacteria</taxon>
        <taxon>Pseudomonadati</taxon>
        <taxon>Pseudomonadota</taxon>
        <taxon>Betaproteobacteria</taxon>
        <taxon>Burkholderiales</taxon>
        <taxon>Burkholderiaceae</taxon>
        <taxon>Paraburkholderia</taxon>
    </lineage>
</organism>
<dbReference type="AlphaFoldDB" id="A0A1G7XAE5"/>
<dbReference type="RefSeq" id="WP_090685083.1">
    <property type="nucleotide sequence ID" value="NZ_FNCJ01000005.1"/>
</dbReference>
<evidence type="ECO:0000313" key="1">
    <source>
        <dbReference type="EMBL" id="SDG80530.1"/>
    </source>
</evidence>
<accession>A0A1G7XAE5</accession>
<dbReference type="Proteomes" id="UP000199706">
    <property type="component" value="Unassembled WGS sequence"/>
</dbReference>
<dbReference type="OrthoDB" id="9554046at2"/>
<sequence length="220" mass="24045">MIEFVNEAQALDYVTHLPAQAKSLFRFGFSLLSEMSEQQQRIVVEGARQAIATSLPDSNEVAARLGKDANVAEPAIAAAAITTTIFARTSVELAPEQFRQIFIKAGVIDEALSDALENFFEIACAERQALRSQVERTDDARAVLPNLASFTLGIDVRVSFEGNEVRSMVPVVVANIDTDAEGQVLWCQMTKEQLTRLRADFDAALQKLEATQKKLGLGEG</sequence>
<reference evidence="1 2" key="1">
    <citation type="submission" date="2016-10" db="EMBL/GenBank/DDBJ databases">
        <authorList>
            <person name="de Groot N.N."/>
        </authorList>
    </citation>
    <scope>NUCLEOTIDE SEQUENCE [LARGE SCALE GENOMIC DNA]</scope>
    <source>
        <strain evidence="1 2">LMG 2247</strain>
    </source>
</reference>
<protein>
    <submittedName>
        <fullName evidence="1">Uncharacterized protein</fullName>
    </submittedName>
</protein>
<gene>
    <name evidence="1" type="ORF">SAMN05216466_105243</name>
</gene>
<evidence type="ECO:0000313" key="2">
    <source>
        <dbReference type="Proteomes" id="UP000199706"/>
    </source>
</evidence>
<dbReference type="EMBL" id="FNCJ01000005">
    <property type="protein sequence ID" value="SDG80530.1"/>
    <property type="molecule type" value="Genomic_DNA"/>
</dbReference>